<evidence type="ECO:0000256" key="2">
    <source>
        <dbReference type="ARBA" id="ARBA00004651"/>
    </source>
</evidence>
<comment type="subunit">
    <text evidence="14">At low DSF concentrations, interacts with RpfF.</text>
</comment>
<dbReference type="RefSeq" id="WP_078744676.1">
    <property type="nucleotide sequence ID" value="NZ_FUXG01000005.1"/>
</dbReference>
<sequence>MLLALSLFDCAILLAGTVLATVFVIKNRHPHSSSSSEPDANSAGENRLKAILEMTVDGMISIDTKGLVIDFNPAAERIFGYSKSEVIGQNISILMPEADRSKHDSYLSKHLKKRNTADQPVAQSTQSIVGTGREVVGLRKTGETLPLYLAVSEVVVHDEVFYTGIVRDISVQKTNEKALQTTTNYFNAVMNNSSEMMALLNPKGEILLINQAAKNLIAFEHTVTNSLLFWEGSWWSHDKQQQEKIKQAIISAGQGLGSHFEITHQTLEGTLIYIDFTLTPIFDNEGNVALLLPEGRDITALKVAENKLSETLNEQDLILENQPNGVLKLNKDFIVEFANTPYRKLMNLPATLCQKGRSLEDIFRYMIERGDLGEGDKTVLLREAINNLKGYINSDYQRQLSSGKSLDVHCTPLSDGGIILTITDSTLRKEVERELKAAKVEADKANQMKSDFLANMSHEIRTPMNAIIGLSQLAFEHDPQSLQASYLETIHESANGLLGIINDILDFSKIEAGKLSLESEPFDLDKVIDHLGKMLCIKAEEKGLELLFSFPTSIPRLLIGDALRLSQVLLNLCTNAVKFTHYGEVLVEAEAINNTDTTVTLKFTISDTGIGMSQEQMGNLFRPFSQADGSTTRRFGGTGLGLAICKHLTTMMGGHIEVNSTEGKGSVFTFTISCGVQTDVAQKPINLDSLPELKVLVVDDNAHARSIMEKMILSFGYQVDLAASAPEALEKLKTALEQGQPYDLSCIDWQMPDIDGTTLIAQYAAIPNAQHTKNLLITAHGRQSIDWLKQQQGISGLLLKPVNPSVLLDSIADLFGVAQITKLDKSHAQQDIALQLSRIAGAHVLLAEDNLINQQVACELLQRLGLEVTVANNGWEALEYLKSQHFDLLLCDIQMPVLDGYQTAKAIREELQLLDFPIVAITANAMSGDKELSLESGMNDHISKPVDPEHLNRVLLHWIKPRSTSACSDNPLEPMANTTALAESETAETTTQYHWLKAIPDCDLEEGLRKMGGDEELFADLLQDFQLSYFDLLPTLEAQLNQVEQFEQAARLLHTIKGLLGTFAFFNAEQAAIDLEQAFKAKDTAEIAIKFSALKSALEPIQLYLSEVLIHR</sequence>
<dbReference type="GO" id="GO:0005524">
    <property type="term" value="F:ATP binding"/>
    <property type="evidence" value="ECO:0007669"/>
    <property type="project" value="UniProtKB-KW"/>
</dbReference>
<dbReference type="SUPFAM" id="SSF47384">
    <property type="entry name" value="Homodimeric domain of signal transducing histidine kinase"/>
    <property type="match status" value="1"/>
</dbReference>
<dbReference type="InterPro" id="IPR035965">
    <property type="entry name" value="PAS-like_dom_sf"/>
</dbReference>
<organism evidence="23 24">
    <name type="scientific">Oceanospirillum multiglobuliferum</name>
    <dbReference type="NCBI Taxonomy" id="64969"/>
    <lineage>
        <taxon>Bacteria</taxon>
        <taxon>Pseudomonadati</taxon>
        <taxon>Pseudomonadota</taxon>
        <taxon>Gammaproteobacteria</taxon>
        <taxon>Oceanospirillales</taxon>
        <taxon>Oceanospirillaceae</taxon>
        <taxon>Oceanospirillum</taxon>
    </lineage>
</organism>
<dbReference type="Gene3D" id="1.20.120.160">
    <property type="entry name" value="HPT domain"/>
    <property type="match status" value="1"/>
</dbReference>
<dbReference type="PROSITE" id="PS50112">
    <property type="entry name" value="PAS"/>
    <property type="match status" value="1"/>
</dbReference>
<evidence type="ECO:0000259" key="22">
    <source>
        <dbReference type="PROSITE" id="PS50894"/>
    </source>
</evidence>
<dbReference type="InterPro" id="IPR036097">
    <property type="entry name" value="HisK_dim/P_sf"/>
</dbReference>
<dbReference type="GO" id="GO:0005886">
    <property type="term" value="C:plasma membrane"/>
    <property type="evidence" value="ECO:0007669"/>
    <property type="project" value="UniProtKB-SubCell"/>
</dbReference>
<evidence type="ECO:0000256" key="17">
    <source>
        <dbReference type="PROSITE-ProRule" id="PRU00169"/>
    </source>
</evidence>
<feature type="modified residue" description="Phosphohistidine" evidence="16">
    <location>
        <position position="1054"/>
    </location>
</feature>
<dbReference type="InterPro" id="IPR003661">
    <property type="entry name" value="HisK_dim/P_dom"/>
</dbReference>
<dbReference type="Pfam" id="PF00072">
    <property type="entry name" value="Response_reg"/>
    <property type="match status" value="2"/>
</dbReference>
<dbReference type="Pfam" id="PF02518">
    <property type="entry name" value="HATPase_c"/>
    <property type="match status" value="1"/>
</dbReference>
<dbReference type="SMART" id="SM00388">
    <property type="entry name" value="HisKA"/>
    <property type="match status" value="1"/>
</dbReference>
<evidence type="ECO:0000256" key="15">
    <source>
        <dbReference type="ARBA" id="ARBA00068150"/>
    </source>
</evidence>
<dbReference type="PROSITE" id="PS50113">
    <property type="entry name" value="PAC"/>
    <property type="match status" value="1"/>
</dbReference>
<comment type="catalytic activity">
    <reaction evidence="1">
        <text>ATP + protein L-histidine = ADP + protein N-phospho-L-histidine.</text>
        <dbReference type="EC" id="2.7.13.3"/>
    </reaction>
</comment>
<comment type="caution">
    <text evidence="23">The sequence shown here is derived from an EMBL/GenBank/DDBJ whole genome shotgun (WGS) entry which is preliminary data.</text>
</comment>
<accession>A0A1T4N9I8</accession>
<keyword evidence="13" id="KW-0472">Membrane</keyword>
<dbReference type="Pfam" id="PF01627">
    <property type="entry name" value="Hpt"/>
    <property type="match status" value="1"/>
</dbReference>
<dbReference type="Proteomes" id="UP000191418">
    <property type="component" value="Unassembled WGS sequence"/>
</dbReference>
<evidence type="ECO:0000256" key="4">
    <source>
        <dbReference type="ARBA" id="ARBA00022475"/>
    </source>
</evidence>
<evidence type="ECO:0000313" key="24">
    <source>
        <dbReference type="Proteomes" id="UP000191418"/>
    </source>
</evidence>
<dbReference type="AlphaFoldDB" id="A0A1T4N9I8"/>
<keyword evidence="12" id="KW-0902">Two-component regulatory system</keyword>
<feature type="domain" description="PAS" evidence="20">
    <location>
        <begin position="44"/>
        <end position="114"/>
    </location>
</feature>
<dbReference type="EMBL" id="MTSM01000006">
    <property type="protein sequence ID" value="OPX55881.1"/>
    <property type="molecule type" value="Genomic_DNA"/>
</dbReference>
<dbReference type="CDD" id="cd00082">
    <property type="entry name" value="HisKA"/>
    <property type="match status" value="1"/>
</dbReference>
<dbReference type="CDD" id="cd00088">
    <property type="entry name" value="HPT"/>
    <property type="match status" value="1"/>
</dbReference>
<dbReference type="STRING" id="64969.SAMN02745127_01055"/>
<dbReference type="SUPFAM" id="SSF52172">
    <property type="entry name" value="CheY-like"/>
    <property type="match status" value="2"/>
</dbReference>
<dbReference type="GO" id="GO:0006355">
    <property type="term" value="P:regulation of DNA-templated transcription"/>
    <property type="evidence" value="ECO:0007669"/>
    <property type="project" value="InterPro"/>
</dbReference>
<evidence type="ECO:0000256" key="16">
    <source>
        <dbReference type="PROSITE-ProRule" id="PRU00110"/>
    </source>
</evidence>
<dbReference type="InterPro" id="IPR000014">
    <property type="entry name" value="PAS"/>
</dbReference>
<keyword evidence="5 17" id="KW-0597">Phosphoprotein</keyword>
<dbReference type="InterPro" id="IPR003594">
    <property type="entry name" value="HATPase_dom"/>
</dbReference>
<dbReference type="Gene3D" id="3.40.50.2300">
    <property type="match status" value="2"/>
</dbReference>
<evidence type="ECO:0000313" key="23">
    <source>
        <dbReference type="EMBL" id="OPX55881.1"/>
    </source>
</evidence>
<dbReference type="InterPro" id="IPR008207">
    <property type="entry name" value="Sig_transdc_His_kin_Hpt_dom"/>
</dbReference>
<dbReference type="PROSITE" id="PS50109">
    <property type="entry name" value="HIS_KIN"/>
    <property type="match status" value="1"/>
</dbReference>
<feature type="modified residue" description="4-aspartylphosphate" evidence="17">
    <location>
        <position position="892"/>
    </location>
</feature>
<keyword evidence="24" id="KW-1185">Reference proteome</keyword>
<dbReference type="SUPFAM" id="SSF55874">
    <property type="entry name" value="ATPase domain of HSP90 chaperone/DNA topoisomerase II/histidine kinase"/>
    <property type="match status" value="1"/>
</dbReference>
<dbReference type="OrthoDB" id="6110612at2"/>
<evidence type="ECO:0000256" key="9">
    <source>
        <dbReference type="ARBA" id="ARBA00022777"/>
    </source>
</evidence>
<dbReference type="Gene3D" id="1.10.287.130">
    <property type="match status" value="1"/>
</dbReference>
<dbReference type="PROSITE" id="PS50110">
    <property type="entry name" value="RESPONSE_REGULATORY"/>
    <property type="match status" value="2"/>
</dbReference>
<dbReference type="NCBIfam" id="TIGR00229">
    <property type="entry name" value="sensory_box"/>
    <property type="match status" value="2"/>
</dbReference>
<keyword evidence="4" id="KW-1003">Cell membrane</keyword>
<dbReference type="InterPro" id="IPR013767">
    <property type="entry name" value="PAS_fold"/>
</dbReference>
<evidence type="ECO:0000256" key="8">
    <source>
        <dbReference type="ARBA" id="ARBA00022741"/>
    </source>
</evidence>
<dbReference type="FunFam" id="3.30.565.10:FF:000010">
    <property type="entry name" value="Sensor histidine kinase RcsC"/>
    <property type="match status" value="1"/>
</dbReference>
<keyword evidence="11" id="KW-1133">Transmembrane helix</keyword>
<feature type="modified residue" description="4-aspartylphosphate" evidence="17">
    <location>
        <position position="748"/>
    </location>
</feature>
<comment type="subcellular location">
    <subcellularLocation>
        <location evidence="2">Cell membrane</location>
        <topology evidence="2">Multi-pass membrane protein</topology>
    </subcellularLocation>
</comment>
<proteinExistence type="predicted"/>
<dbReference type="Gene3D" id="3.30.565.10">
    <property type="entry name" value="Histidine kinase-like ATPase, C-terminal domain"/>
    <property type="match status" value="1"/>
</dbReference>
<evidence type="ECO:0000256" key="13">
    <source>
        <dbReference type="ARBA" id="ARBA00023136"/>
    </source>
</evidence>
<dbReference type="Gene3D" id="3.30.450.20">
    <property type="entry name" value="PAS domain"/>
    <property type="match status" value="3"/>
</dbReference>
<evidence type="ECO:0000256" key="10">
    <source>
        <dbReference type="ARBA" id="ARBA00022840"/>
    </source>
</evidence>
<dbReference type="Pfam" id="PF13426">
    <property type="entry name" value="PAS_9"/>
    <property type="match status" value="1"/>
</dbReference>
<dbReference type="EC" id="2.7.13.3" evidence="3"/>
<evidence type="ECO:0000256" key="3">
    <source>
        <dbReference type="ARBA" id="ARBA00012438"/>
    </source>
</evidence>
<dbReference type="SMART" id="SM00448">
    <property type="entry name" value="REC"/>
    <property type="match status" value="2"/>
</dbReference>
<dbReference type="PANTHER" id="PTHR45339">
    <property type="entry name" value="HYBRID SIGNAL TRANSDUCTION HISTIDINE KINASE J"/>
    <property type="match status" value="1"/>
</dbReference>
<dbReference type="InterPro" id="IPR005467">
    <property type="entry name" value="His_kinase_dom"/>
</dbReference>
<dbReference type="Pfam" id="PF12860">
    <property type="entry name" value="PAS_7"/>
    <property type="match status" value="1"/>
</dbReference>
<dbReference type="PRINTS" id="PR00344">
    <property type="entry name" value="BCTRLSENSOR"/>
</dbReference>
<dbReference type="SUPFAM" id="SSF55785">
    <property type="entry name" value="PYP-like sensor domain (PAS domain)"/>
    <property type="match status" value="3"/>
</dbReference>
<dbReference type="PROSITE" id="PS50894">
    <property type="entry name" value="HPT"/>
    <property type="match status" value="1"/>
</dbReference>
<feature type="domain" description="Histidine kinase" evidence="18">
    <location>
        <begin position="455"/>
        <end position="676"/>
    </location>
</feature>
<evidence type="ECO:0000256" key="7">
    <source>
        <dbReference type="ARBA" id="ARBA00022692"/>
    </source>
</evidence>
<dbReference type="InterPro" id="IPR011006">
    <property type="entry name" value="CheY-like_superfamily"/>
</dbReference>
<keyword evidence="10" id="KW-0067">ATP-binding</keyword>
<dbReference type="FunFam" id="1.10.287.130:FF:000002">
    <property type="entry name" value="Two-component osmosensing histidine kinase"/>
    <property type="match status" value="1"/>
</dbReference>
<name>A0A1T4N9I8_9GAMM</name>
<evidence type="ECO:0000256" key="11">
    <source>
        <dbReference type="ARBA" id="ARBA00022989"/>
    </source>
</evidence>
<evidence type="ECO:0000259" key="18">
    <source>
        <dbReference type="PROSITE" id="PS50109"/>
    </source>
</evidence>
<gene>
    <name evidence="23" type="ORF">BTE48_06720</name>
</gene>
<evidence type="ECO:0000259" key="20">
    <source>
        <dbReference type="PROSITE" id="PS50112"/>
    </source>
</evidence>
<keyword evidence="8" id="KW-0547">Nucleotide-binding</keyword>
<keyword evidence="9" id="KW-0418">Kinase</keyword>
<dbReference type="SUPFAM" id="SSF47226">
    <property type="entry name" value="Histidine-containing phosphotransfer domain, HPT domain"/>
    <property type="match status" value="1"/>
</dbReference>
<dbReference type="SMART" id="SM00387">
    <property type="entry name" value="HATPase_c"/>
    <property type="match status" value="1"/>
</dbReference>
<dbReference type="SMART" id="SM00086">
    <property type="entry name" value="PAC"/>
    <property type="match status" value="2"/>
</dbReference>
<dbReference type="CDD" id="cd00130">
    <property type="entry name" value="PAS"/>
    <property type="match status" value="2"/>
</dbReference>
<evidence type="ECO:0000256" key="5">
    <source>
        <dbReference type="ARBA" id="ARBA00022553"/>
    </source>
</evidence>
<feature type="domain" description="Response regulatory" evidence="19">
    <location>
        <begin position="694"/>
        <end position="815"/>
    </location>
</feature>
<keyword evidence="6" id="KW-0808">Transferase</keyword>
<dbReference type="CDD" id="cd17546">
    <property type="entry name" value="REC_hyHK_CKI1_RcsC-like"/>
    <property type="match status" value="1"/>
</dbReference>
<dbReference type="InterPro" id="IPR001610">
    <property type="entry name" value="PAC"/>
</dbReference>
<dbReference type="Pfam" id="PF00512">
    <property type="entry name" value="HisKA"/>
    <property type="match status" value="1"/>
</dbReference>
<dbReference type="InterPro" id="IPR036641">
    <property type="entry name" value="HPT_dom_sf"/>
</dbReference>
<evidence type="ECO:0000259" key="21">
    <source>
        <dbReference type="PROSITE" id="PS50113"/>
    </source>
</evidence>
<feature type="domain" description="PAC" evidence="21">
    <location>
        <begin position="258"/>
        <end position="310"/>
    </location>
</feature>
<evidence type="ECO:0000256" key="14">
    <source>
        <dbReference type="ARBA" id="ARBA00064003"/>
    </source>
</evidence>
<evidence type="ECO:0000256" key="1">
    <source>
        <dbReference type="ARBA" id="ARBA00000085"/>
    </source>
</evidence>
<dbReference type="InterPro" id="IPR001789">
    <property type="entry name" value="Sig_transdc_resp-reg_receiver"/>
</dbReference>
<evidence type="ECO:0000256" key="6">
    <source>
        <dbReference type="ARBA" id="ARBA00022679"/>
    </source>
</evidence>
<feature type="domain" description="HPt" evidence="22">
    <location>
        <begin position="1014"/>
        <end position="1108"/>
    </location>
</feature>
<dbReference type="InterPro" id="IPR036890">
    <property type="entry name" value="HATPase_C_sf"/>
</dbReference>
<dbReference type="CDD" id="cd16922">
    <property type="entry name" value="HATPase_EvgS-ArcB-TorS-like"/>
    <property type="match status" value="1"/>
</dbReference>
<evidence type="ECO:0000256" key="12">
    <source>
        <dbReference type="ARBA" id="ARBA00023012"/>
    </source>
</evidence>
<dbReference type="InterPro" id="IPR000700">
    <property type="entry name" value="PAS-assoc_C"/>
</dbReference>
<dbReference type="Pfam" id="PF00989">
    <property type="entry name" value="PAS"/>
    <property type="match status" value="1"/>
</dbReference>
<dbReference type="SMART" id="SM00091">
    <property type="entry name" value="PAS"/>
    <property type="match status" value="3"/>
</dbReference>
<keyword evidence="7" id="KW-0812">Transmembrane</keyword>
<feature type="domain" description="Response regulatory" evidence="19">
    <location>
        <begin position="843"/>
        <end position="959"/>
    </location>
</feature>
<reference evidence="23 24" key="1">
    <citation type="submission" date="2017-01" db="EMBL/GenBank/DDBJ databases">
        <title>Genome Sequencing of a Marine Spirillum, Oceanospirillum multiglobuliferum ATCC 33336, from Japan.</title>
        <authorList>
            <person name="Carney J.G."/>
            <person name="Trachtenberg A.M."/>
            <person name="Rheaume B.A."/>
            <person name="Linnane J.D."/>
            <person name="Pitts N.L."/>
            <person name="Mykles D.L."/>
            <person name="Maclea K.S."/>
        </authorList>
    </citation>
    <scope>NUCLEOTIDE SEQUENCE [LARGE SCALE GENOMIC DNA]</scope>
    <source>
        <strain evidence="23 24">ATCC 33336</strain>
    </source>
</reference>
<dbReference type="InterPro" id="IPR004358">
    <property type="entry name" value="Sig_transdc_His_kin-like_C"/>
</dbReference>
<protein>
    <recommendedName>
        <fullName evidence="15">Sensory/regulatory protein RpfC</fullName>
        <ecNumber evidence="3">2.7.13.3</ecNumber>
    </recommendedName>
</protein>
<evidence type="ECO:0000259" key="19">
    <source>
        <dbReference type="PROSITE" id="PS50110"/>
    </source>
</evidence>
<dbReference type="GO" id="GO:0000155">
    <property type="term" value="F:phosphorelay sensor kinase activity"/>
    <property type="evidence" value="ECO:0007669"/>
    <property type="project" value="InterPro"/>
</dbReference>
<dbReference type="PANTHER" id="PTHR45339:SF1">
    <property type="entry name" value="HYBRID SIGNAL TRANSDUCTION HISTIDINE KINASE J"/>
    <property type="match status" value="1"/>
</dbReference>